<keyword evidence="1" id="KW-0812">Transmembrane</keyword>
<dbReference type="InParanoid" id="Q7RLD3"/>
<gene>
    <name evidence="2" type="ORF">PY02613</name>
</gene>
<keyword evidence="3" id="KW-1185">Reference proteome</keyword>
<evidence type="ECO:0000313" key="3">
    <source>
        <dbReference type="Proteomes" id="UP000008553"/>
    </source>
</evidence>
<dbReference type="AlphaFoldDB" id="Q7RLD3"/>
<sequence length="26" mass="3132">EKCYGAFFILMATLLWEYIFLNSSRD</sequence>
<reference evidence="2 3" key="1">
    <citation type="journal article" date="2002" name="Nature">
        <title>Genome sequence and comparative analysis of the model rodent malaria parasite Plasmodium yoelii yoelii.</title>
        <authorList>
            <person name="Carlton J.M."/>
            <person name="Angiuoli S.V."/>
            <person name="Suh B.B."/>
            <person name="Kooij T.W."/>
            <person name="Pertea M."/>
            <person name="Silva J.C."/>
            <person name="Ermolaeva M.D."/>
            <person name="Allen J.E."/>
            <person name="Selengut J.D."/>
            <person name="Koo H.L."/>
            <person name="Peterson J.D."/>
            <person name="Pop M."/>
            <person name="Kosack D.S."/>
            <person name="Shumway M.F."/>
            <person name="Bidwell S.L."/>
            <person name="Shallom S.J."/>
            <person name="van Aken S.E."/>
            <person name="Riedmuller S.B."/>
            <person name="Feldblyum T.V."/>
            <person name="Cho J.K."/>
            <person name="Quackenbush J."/>
            <person name="Sedegah M."/>
            <person name="Shoaibi A."/>
            <person name="Cummings L.M."/>
            <person name="Florens L."/>
            <person name="Yates J.R."/>
            <person name="Raine J.D."/>
            <person name="Sinden R.E."/>
            <person name="Harris M.A."/>
            <person name="Cunningham D.A."/>
            <person name="Preiser P.R."/>
            <person name="Bergman L.W."/>
            <person name="Vaidya A.B."/>
            <person name="van Lin L.H."/>
            <person name="Janse C.J."/>
            <person name="Waters A.P."/>
            <person name="Smith H.O."/>
            <person name="White O.R."/>
            <person name="Salzberg S.L."/>
            <person name="Venter J.C."/>
            <person name="Fraser C.M."/>
            <person name="Hoffman S.L."/>
            <person name="Gardner M.J."/>
            <person name="Carucci D.J."/>
        </authorList>
    </citation>
    <scope>NUCLEOTIDE SEQUENCE [LARGE SCALE GENOMIC DNA]</scope>
    <source>
        <strain evidence="2 3">17XNL</strain>
    </source>
</reference>
<proteinExistence type="predicted"/>
<dbReference type="Proteomes" id="UP000008553">
    <property type="component" value="Unassembled WGS sequence"/>
</dbReference>
<keyword evidence="1" id="KW-1133">Transmembrane helix</keyword>
<dbReference type="PaxDb" id="73239-Q7RLD3"/>
<comment type="caution">
    <text evidence="2">The sequence shown here is derived from an EMBL/GenBank/DDBJ whole genome shotgun (WGS) entry which is preliminary data.</text>
</comment>
<organism evidence="2 3">
    <name type="scientific">Plasmodium yoelii yoelii</name>
    <dbReference type="NCBI Taxonomy" id="73239"/>
    <lineage>
        <taxon>Eukaryota</taxon>
        <taxon>Sar</taxon>
        <taxon>Alveolata</taxon>
        <taxon>Apicomplexa</taxon>
        <taxon>Aconoidasida</taxon>
        <taxon>Haemosporida</taxon>
        <taxon>Plasmodiidae</taxon>
        <taxon>Plasmodium</taxon>
        <taxon>Plasmodium (Vinckeia)</taxon>
    </lineage>
</organism>
<evidence type="ECO:0000256" key="1">
    <source>
        <dbReference type="SAM" id="Phobius"/>
    </source>
</evidence>
<accession>Q7RLD3</accession>
<evidence type="ECO:0000313" key="2">
    <source>
        <dbReference type="EMBL" id="EAA22085.1"/>
    </source>
</evidence>
<feature type="transmembrane region" description="Helical" evidence="1">
    <location>
        <begin position="6"/>
        <end position="23"/>
    </location>
</feature>
<dbReference type="EMBL" id="AABL01000718">
    <property type="protein sequence ID" value="EAA22085.1"/>
    <property type="molecule type" value="Genomic_DNA"/>
</dbReference>
<protein>
    <submittedName>
        <fullName evidence="2">Uncharacterized protein</fullName>
    </submittedName>
</protein>
<feature type="non-terminal residue" evidence="2">
    <location>
        <position position="1"/>
    </location>
</feature>
<name>Q7RLD3_PLAYO</name>
<keyword evidence="1" id="KW-0472">Membrane</keyword>